<organism evidence="5 6">
    <name type="scientific">Litoreibacter ponti</name>
    <dbReference type="NCBI Taxonomy" id="1510457"/>
    <lineage>
        <taxon>Bacteria</taxon>
        <taxon>Pseudomonadati</taxon>
        <taxon>Pseudomonadota</taxon>
        <taxon>Alphaproteobacteria</taxon>
        <taxon>Rhodobacterales</taxon>
        <taxon>Roseobacteraceae</taxon>
        <taxon>Litoreibacter</taxon>
    </lineage>
</organism>
<gene>
    <name evidence="5" type="ORF">C8N43_3365</name>
</gene>
<dbReference type="GO" id="GO:0016787">
    <property type="term" value="F:hydrolase activity"/>
    <property type="evidence" value="ECO:0007669"/>
    <property type="project" value="UniProtKB-KW"/>
</dbReference>
<dbReference type="EMBL" id="QBKS01000002">
    <property type="protein sequence ID" value="PTX54549.1"/>
    <property type="molecule type" value="Genomic_DNA"/>
</dbReference>
<keyword evidence="6" id="KW-1185">Reference proteome</keyword>
<dbReference type="InterPro" id="IPR003833">
    <property type="entry name" value="CT_C_D"/>
</dbReference>
<proteinExistence type="predicted"/>
<keyword evidence="2" id="KW-0378">Hydrolase</keyword>
<dbReference type="GO" id="GO:0005524">
    <property type="term" value="F:ATP binding"/>
    <property type="evidence" value="ECO:0007669"/>
    <property type="project" value="UniProtKB-KW"/>
</dbReference>
<evidence type="ECO:0000313" key="5">
    <source>
        <dbReference type="EMBL" id="PTX54549.1"/>
    </source>
</evidence>
<keyword evidence="1" id="KW-0547">Nucleotide-binding</keyword>
<dbReference type="AlphaFoldDB" id="A0A2T6BES5"/>
<protein>
    <submittedName>
        <fullName evidence="5">Inhibitor of KinA</fullName>
    </submittedName>
</protein>
<dbReference type="SMART" id="SM00796">
    <property type="entry name" value="AHS1"/>
    <property type="match status" value="1"/>
</dbReference>
<dbReference type="Pfam" id="PF02682">
    <property type="entry name" value="CT_C_D"/>
    <property type="match status" value="1"/>
</dbReference>
<accession>A0A2T6BES5</accession>
<name>A0A2T6BES5_9RHOB</name>
<evidence type="ECO:0000256" key="2">
    <source>
        <dbReference type="ARBA" id="ARBA00022801"/>
    </source>
</evidence>
<evidence type="ECO:0000256" key="1">
    <source>
        <dbReference type="ARBA" id="ARBA00022741"/>
    </source>
</evidence>
<dbReference type="InterPro" id="IPR010016">
    <property type="entry name" value="PxpB"/>
</dbReference>
<dbReference type="Gene3D" id="2.40.100.10">
    <property type="entry name" value="Cyclophilin-like"/>
    <property type="match status" value="1"/>
</dbReference>
<feature type="domain" description="Carboxyltransferase" evidence="4">
    <location>
        <begin position="4"/>
        <end position="204"/>
    </location>
</feature>
<sequence length="225" mass="23823">MIAPRFTPVADTGLLVSFADEMSADAHAAVGQLDHAVASDPPPGVLEQVPAFVNLLVRFDPLVTDHAALEEALRALWAGAGSVSRPTQERRVEVCYDAEFAPDLPAVAKAVGLSEEEVIAAHLSGDYEVALYGFAPGYAYLTGVPEVIQVPRKPAPVRDIPAGSVMIAAGQCLVTTLKMPTGWSIIGRSPTPILTDDPDRPALFDVGDKVVFERIDRATLEARGG</sequence>
<dbReference type="RefSeq" id="WP_342748732.1">
    <property type="nucleotide sequence ID" value="NZ_QBKS01000002.1"/>
</dbReference>
<keyword evidence="3" id="KW-0067">ATP-binding</keyword>
<dbReference type="SUPFAM" id="SSF50891">
    <property type="entry name" value="Cyclophilin-like"/>
    <property type="match status" value="1"/>
</dbReference>
<evidence type="ECO:0000313" key="6">
    <source>
        <dbReference type="Proteomes" id="UP000243978"/>
    </source>
</evidence>
<dbReference type="SUPFAM" id="SSF160467">
    <property type="entry name" value="PH0987 N-terminal domain-like"/>
    <property type="match status" value="1"/>
</dbReference>
<dbReference type="Proteomes" id="UP000243978">
    <property type="component" value="Unassembled WGS sequence"/>
</dbReference>
<dbReference type="Gene3D" id="3.30.1360.40">
    <property type="match status" value="1"/>
</dbReference>
<dbReference type="PANTHER" id="PTHR34698">
    <property type="entry name" value="5-OXOPROLINASE SUBUNIT B"/>
    <property type="match status" value="1"/>
</dbReference>
<evidence type="ECO:0000256" key="3">
    <source>
        <dbReference type="ARBA" id="ARBA00022840"/>
    </source>
</evidence>
<comment type="caution">
    <text evidence="5">The sequence shown here is derived from an EMBL/GenBank/DDBJ whole genome shotgun (WGS) entry which is preliminary data.</text>
</comment>
<dbReference type="InterPro" id="IPR029000">
    <property type="entry name" value="Cyclophilin-like_dom_sf"/>
</dbReference>
<evidence type="ECO:0000259" key="4">
    <source>
        <dbReference type="SMART" id="SM00796"/>
    </source>
</evidence>
<dbReference type="PANTHER" id="PTHR34698:SF2">
    <property type="entry name" value="5-OXOPROLINASE SUBUNIT B"/>
    <property type="match status" value="1"/>
</dbReference>
<reference evidence="5 6" key="1">
    <citation type="submission" date="2018-04" db="EMBL/GenBank/DDBJ databases">
        <title>Genomic Encyclopedia of Archaeal and Bacterial Type Strains, Phase II (KMG-II): from individual species to whole genera.</title>
        <authorList>
            <person name="Goeker M."/>
        </authorList>
    </citation>
    <scope>NUCLEOTIDE SEQUENCE [LARGE SCALE GENOMIC DNA]</scope>
    <source>
        <strain evidence="5 6">DSM 100977</strain>
    </source>
</reference>